<evidence type="ECO:0000256" key="1">
    <source>
        <dbReference type="SAM" id="Phobius"/>
    </source>
</evidence>
<dbReference type="AlphaFoldDB" id="A0A6S7BV81"/>
<organism evidence="2 3">
    <name type="scientific">Paraburkholderia ultramafica</name>
    <dbReference type="NCBI Taxonomy" id="1544867"/>
    <lineage>
        <taxon>Bacteria</taxon>
        <taxon>Pseudomonadati</taxon>
        <taxon>Pseudomonadota</taxon>
        <taxon>Betaproteobacteria</taxon>
        <taxon>Burkholderiales</taxon>
        <taxon>Burkholderiaceae</taxon>
        <taxon>Paraburkholderia</taxon>
    </lineage>
</organism>
<dbReference type="RefSeq" id="WP_175152900.1">
    <property type="nucleotide sequence ID" value="NZ_CADIKK010000037.1"/>
</dbReference>
<evidence type="ECO:0000313" key="2">
    <source>
        <dbReference type="EMBL" id="CAB3803953.1"/>
    </source>
</evidence>
<keyword evidence="1" id="KW-0472">Membrane</keyword>
<accession>A0A6S7BV81</accession>
<dbReference type="Proteomes" id="UP000494365">
    <property type="component" value="Unassembled WGS sequence"/>
</dbReference>
<keyword evidence="1" id="KW-0812">Transmembrane</keyword>
<sequence>MLRFIRSLSRDERGVSALEYAVLAGIVVAALVGVGTYLDTGLVTVFSTMLGKVTTAM</sequence>
<proteinExistence type="predicted"/>
<dbReference type="InterPro" id="IPR007047">
    <property type="entry name" value="Flp_Fap"/>
</dbReference>
<feature type="transmembrane region" description="Helical" evidence="1">
    <location>
        <begin position="20"/>
        <end position="38"/>
    </location>
</feature>
<keyword evidence="3" id="KW-1185">Reference proteome</keyword>
<evidence type="ECO:0008006" key="4">
    <source>
        <dbReference type="Google" id="ProtNLM"/>
    </source>
</evidence>
<dbReference type="Pfam" id="PF04964">
    <property type="entry name" value="Flp_Fap"/>
    <property type="match status" value="1"/>
</dbReference>
<name>A0A6S7BV81_9BURK</name>
<evidence type="ECO:0000313" key="3">
    <source>
        <dbReference type="Proteomes" id="UP000494365"/>
    </source>
</evidence>
<dbReference type="EMBL" id="CADIKK010000037">
    <property type="protein sequence ID" value="CAB3803953.1"/>
    <property type="molecule type" value="Genomic_DNA"/>
</dbReference>
<protein>
    <recommendedName>
        <fullName evidence="4">Flp family type IVb pilin</fullName>
    </recommendedName>
</protein>
<reference evidence="2 3" key="1">
    <citation type="submission" date="2020-04" db="EMBL/GenBank/DDBJ databases">
        <authorList>
            <person name="De Canck E."/>
        </authorList>
    </citation>
    <scope>NUCLEOTIDE SEQUENCE [LARGE SCALE GENOMIC DNA]</scope>
    <source>
        <strain evidence="2 3">LMG 28614</strain>
    </source>
</reference>
<gene>
    <name evidence="2" type="ORF">LMG28614_05918</name>
</gene>
<keyword evidence="1" id="KW-1133">Transmembrane helix</keyword>